<dbReference type="Pfam" id="PF09586">
    <property type="entry name" value="YfhO"/>
    <property type="match status" value="2"/>
</dbReference>
<name>A0ABS8G0H9_9FIRM</name>
<sequence>MKKLLYPFSLILIFAALTAAVIPDGSVFGSNTDWLSQHVTLAETIRSACLKQGTLLPSWIDLGGGSNGYQFSYYGFLRPDILLGCLLPEISMLNIVIAYMMFLCLASVLLCYTWLKSEGMKDSAAWTGSILFMTAGCMFHMHRQIMFVNYLPFLLAALLCVRKKRRKLLPLFLFLICIHSFYFAIAAFAAIGWYWYRTEEREGIAFFRISFLRSYVPAAVLGAGMAAALLLPTGLVLLEHRHGGEGISLLSVLSLFAPNPAMNNLLFNEYGMGLTFICFYVILAGIRQKDYRKDSILFLLFGLFGIFSWVLNGTLYARPKILIPFMPLVVLHCVRFLQNEKQRPLWPFAVIFPLGLLWFSQPQFGWILAEAGILFALCGARRLRYRHLWKRLPGSSVFLSATRALAICLALISPVGMFLVTAESEDWVKRSEIQAGFQPEELAGIKMDPLYHFDSMDSPLISGNETPKTGMPRSTMYSSVTNQAYSDLYYDTLMTPIRINNRVALLTSANPFMLNLLGVRYLETTADAVPEGWNTVLESGEHVIAENENVLPSVYFTDDVVPQQYWDTLEPLQKLDLITRKTVVEGTAENADSQSGDSANMRAFEPEFSSADIPDGLKITRTQNGFEIAAEENCTFTVDLENPSPGDIVLLQFQVENKTTQPVVIDINSIRNKLSGFFAPYPNGNDCFHYQLSGDSETGVNRIEITFSKGHYVLSEIEWHLYDRRLFAEKQYTPLIPDDAPASAASETAASGNTSVLSGSLTAESDGYIATTIPMQNGLQILVDGERVPLVTVNEAFAGAYVAEGSHRIEITFSPPGKTAGCAVSLLSSAVYVIWLLSAALQRRKQETEEGKQET</sequence>
<dbReference type="PANTHER" id="PTHR38454">
    <property type="entry name" value="INTEGRAL MEMBRANE PROTEIN-RELATED"/>
    <property type="match status" value="1"/>
</dbReference>
<evidence type="ECO:0000256" key="1">
    <source>
        <dbReference type="SAM" id="Phobius"/>
    </source>
</evidence>
<organism evidence="3 4">
    <name type="scientific">Ruminococcus turbiniformis</name>
    <dbReference type="NCBI Taxonomy" id="2881258"/>
    <lineage>
        <taxon>Bacteria</taxon>
        <taxon>Bacillati</taxon>
        <taxon>Bacillota</taxon>
        <taxon>Clostridia</taxon>
        <taxon>Eubacteriales</taxon>
        <taxon>Oscillospiraceae</taxon>
        <taxon>Ruminococcus</taxon>
    </lineage>
</organism>
<feature type="transmembrane region" description="Helical" evidence="1">
    <location>
        <begin position="215"/>
        <end position="238"/>
    </location>
</feature>
<dbReference type="InterPro" id="IPR018580">
    <property type="entry name" value="Uncharacterised_YfhO"/>
</dbReference>
<feature type="chain" id="PRO_5045483090" evidence="2">
    <location>
        <begin position="20"/>
        <end position="855"/>
    </location>
</feature>
<accession>A0ABS8G0H9</accession>
<reference evidence="3 4" key="1">
    <citation type="submission" date="2021-10" db="EMBL/GenBank/DDBJ databases">
        <title>Anaerobic single-cell dispensing facilitates the cultivation of human gut bacteria.</title>
        <authorList>
            <person name="Afrizal A."/>
        </authorList>
    </citation>
    <scope>NUCLEOTIDE SEQUENCE [LARGE SCALE GENOMIC DNA]</scope>
    <source>
        <strain evidence="3 4">CLA-AA-H200</strain>
    </source>
</reference>
<keyword evidence="4" id="KW-1185">Reference proteome</keyword>
<dbReference type="Proteomes" id="UP001198151">
    <property type="component" value="Unassembled WGS sequence"/>
</dbReference>
<feature type="transmembrane region" description="Helical" evidence="1">
    <location>
        <begin position="404"/>
        <end position="422"/>
    </location>
</feature>
<feature type="transmembrane region" description="Helical" evidence="1">
    <location>
        <begin position="366"/>
        <end position="383"/>
    </location>
</feature>
<dbReference type="PANTHER" id="PTHR38454:SF1">
    <property type="entry name" value="INTEGRAL MEMBRANE PROTEIN"/>
    <property type="match status" value="1"/>
</dbReference>
<protein>
    <submittedName>
        <fullName evidence="3">YfhO family protein</fullName>
    </submittedName>
</protein>
<feature type="transmembrane region" description="Helical" evidence="1">
    <location>
        <begin position="147"/>
        <end position="162"/>
    </location>
</feature>
<keyword evidence="1" id="KW-0812">Transmembrane</keyword>
<feature type="transmembrane region" description="Helical" evidence="1">
    <location>
        <begin position="296"/>
        <end position="315"/>
    </location>
</feature>
<feature type="transmembrane region" description="Helical" evidence="1">
    <location>
        <begin position="267"/>
        <end position="284"/>
    </location>
</feature>
<evidence type="ECO:0000313" key="4">
    <source>
        <dbReference type="Proteomes" id="UP001198151"/>
    </source>
</evidence>
<evidence type="ECO:0000256" key="2">
    <source>
        <dbReference type="SAM" id="SignalP"/>
    </source>
</evidence>
<feature type="signal peptide" evidence="2">
    <location>
        <begin position="1"/>
        <end position="19"/>
    </location>
</feature>
<proteinExistence type="predicted"/>
<keyword evidence="1" id="KW-0472">Membrane</keyword>
<dbReference type="RefSeq" id="WP_227708457.1">
    <property type="nucleotide sequence ID" value="NZ_JAJEQX010000026.1"/>
</dbReference>
<gene>
    <name evidence="3" type="ORF">LKD70_13325</name>
</gene>
<keyword evidence="2" id="KW-0732">Signal</keyword>
<comment type="caution">
    <text evidence="3">The sequence shown here is derived from an EMBL/GenBank/DDBJ whole genome shotgun (WGS) entry which is preliminary data.</text>
</comment>
<feature type="transmembrane region" description="Helical" evidence="1">
    <location>
        <begin position="92"/>
        <end position="112"/>
    </location>
</feature>
<keyword evidence="1" id="KW-1133">Transmembrane helix</keyword>
<feature type="transmembrane region" description="Helical" evidence="1">
    <location>
        <begin position="169"/>
        <end position="195"/>
    </location>
</feature>
<dbReference type="EMBL" id="JAJEQX010000026">
    <property type="protein sequence ID" value="MCC2255384.1"/>
    <property type="molecule type" value="Genomic_DNA"/>
</dbReference>
<evidence type="ECO:0000313" key="3">
    <source>
        <dbReference type="EMBL" id="MCC2255384.1"/>
    </source>
</evidence>